<reference evidence="1" key="1">
    <citation type="submission" date="2020-04" db="EMBL/GenBank/DDBJ databases">
        <authorList>
            <person name="Broberg M."/>
        </authorList>
    </citation>
    <scope>NUCLEOTIDE SEQUENCE</scope>
</reference>
<dbReference type="EMBL" id="CADEHS020000578">
    <property type="protein sequence ID" value="CAG9954768.1"/>
    <property type="molecule type" value="Genomic_DNA"/>
</dbReference>
<evidence type="ECO:0000313" key="2">
    <source>
        <dbReference type="Proteomes" id="UP000836387"/>
    </source>
</evidence>
<proteinExistence type="predicted"/>
<protein>
    <submittedName>
        <fullName evidence="1">Uncharacterized protein</fullName>
    </submittedName>
</protein>
<accession>A0ACA9UPU4</accession>
<organism evidence="1 2">
    <name type="scientific">Clonostachys rosea f. rosea IK726</name>
    <dbReference type="NCBI Taxonomy" id="1349383"/>
    <lineage>
        <taxon>Eukaryota</taxon>
        <taxon>Fungi</taxon>
        <taxon>Dikarya</taxon>
        <taxon>Ascomycota</taxon>
        <taxon>Pezizomycotina</taxon>
        <taxon>Sordariomycetes</taxon>
        <taxon>Hypocreomycetidae</taxon>
        <taxon>Hypocreales</taxon>
        <taxon>Bionectriaceae</taxon>
        <taxon>Clonostachys</taxon>
    </lineage>
</organism>
<name>A0ACA9UPU4_BIOOC</name>
<evidence type="ECO:0000313" key="1">
    <source>
        <dbReference type="EMBL" id="CAG9954768.1"/>
    </source>
</evidence>
<reference evidence="1" key="2">
    <citation type="submission" date="2021-10" db="EMBL/GenBank/DDBJ databases">
        <authorList>
            <person name="Piombo E."/>
        </authorList>
    </citation>
    <scope>NUCLEOTIDE SEQUENCE</scope>
</reference>
<gene>
    <name evidence="1" type="ORF">CRV2_00011381</name>
</gene>
<keyword evidence="2" id="KW-1185">Reference proteome</keyword>
<dbReference type="Proteomes" id="UP000836387">
    <property type="component" value="Unassembled WGS sequence"/>
</dbReference>
<comment type="caution">
    <text evidence="1">The sequence shown here is derived from an EMBL/GenBank/DDBJ whole genome shotgun (WGS) entry which is preliminary data.</text>
</comment>
<sequence>MTLARERTSKLVPVPGNIVQQYKNFKAVSGISSCLEQLGLVLQLHSIQSFFNYIPLKKYTCIMRYSFILEGLFLLPTALVAAVPVADIDPAMMDREVARLNGELEGRVDQPESPWINDNCFSPENVEEHKKDESCPKKNELKQGSQGDWYCPIKIGNNSIKCESYCEQNLSWTFGKEQPFDNASCRAGSDCSLSITQSVTITETTSFNFGISHSAFSLGASFSFSDSKSTANGISHSKPDDLKDNCGYWTFVPYMVTSCGRSAKADIHKNIINKWCANRVDGDMCVTRAYKTKSGTAGGKAIFVATDCDSNKPLPFCKQDEVFLKAGVARDEQVHIDYKASWWDGDQSKGPTGTAKYQCELGNWPMQ</sequence>